<proteinExistence type="predicted"/>
<gene>
    <name evidence="1" type="ORF">COOX1_3055</name>
</gene>
<dbReference type="Proteomes" id="UP000502196">
    <property type="component" value="Chromosome"/>
</dbReference>
<name>A0A6F9EH37_9BACL</name>
<dbReference type="EMBL" id="LR792683">
    <property type="protein sequence ID" value="CAB3395725.1"/>
    <property type="molecule type" value="Genomic_DNA"/>
</dbReference>
<organism evidence="1 2">
    <name type="scientific">Kyrpidia spormannii</name>
    <dbReference type="NCBI Taxonomy" id="2055160"/>
    <lineage>
        <taxon>Bacteria</taxon>
        <taxon>Bacillati</taxon>
        <taxon>Bacillota</taxon>
        <taxon>Bacilli</taxon>
        <taxon>Bacillales</taxon>
        <taxon>Alicyclobacillaceae</taxon>
        <taxon>Kyrpidia</taxon>
    </lineage>
</organism>
<sequence>MIHYTLFRLLEKYLVTRKGRMAFIDPELTDLVTIYHLPIPTTARQETRYRRSPEDICIWYKN</sequence>
<evidence type="ECO:0000313" key="2">
    <source>
        <dbReference type="Proteomes" id="UP000502196"/>
    </source>
</evidence>
<accession>A0A6F9EH37</accession>
<reference evidence="1 2" key="1">
    <citation type="submission" date="2020-04" db="EMBL/GenBank/DDBJ databases">
        <authorList>
            <person name="Hogendoorn C."/>
        </authorList>
    </citation>
    <scope>NUCLEOTIDE SEQUENCE [LARGE SCALE GENOMIC DNA]</scope>
    <source>
        <strain evidence="1">COOX1</strain>
    </source>
</reference>
<protein>
    <submittedName>
        <fullName evidence="1">Uncharacterized protein</fullName>
    </submittedName>
</protein>
<dbReference type="AlphaFoldDB" id="A0A6F9EH37"/>
<evidence type="ECO:0000313" key="1">
    <source>
        <dbReference type="EMBL" id="CAB3395725.1"/>
    </source>
</evidence>